<dbReference type="InterPro" id="IPR016047">
    <property type="entry name" value="M23ase_b-sheet_dom"/>
</dbReference>
<evidence type="ECO:0000313" key="3">
    <source>
        <dbReference type="EMBL" id="AQQ55589.1"/>
    </source>
</evidence>
<organism evidence="3 4">
    <name type="scientific">Planococcus lenghuensis</name>
    <dbReference type="NCBI Taxonomy" id="2213202"/>
    <lineage>
        <taxon>Bacteria</taxon>
        <taxon>Bacillati</taxon>
        <taxon>Bacillota</taxon>
        <taxon>Bacilli</taxon>
        <taxon>Bacillales</taxon>
        <taxon>Caryophanaceae</taxon>
        <taxon>Planococcus</taxon>
    </lineage>
</organism>
<keyword evidence="1" id="KW-0812">Transmembrane</keyword>
<sequence>MNGKETGKTLLSLLVTKLFFNPIGIIAIGIAILLILVPVFMSMASKGEHFNLENPDSNRNALLSASGGAYCASDGEVDTERWAEAFAAAGVFSGTGDLFLETAEEQGIDPVLMAAIAFHETGKGTSSAVREKNNPGGLMGTDGLMVFGTLEEGIAAMGVTLHNRIIEDGLVTISDLGAVYAPIGASNDPTNLNSHWVPNVTALVSSLGGLTMNCTLASGEFAKPIPDVTVNSNYGVRVDPFTGEVSSHLGVDLDCQAPNPIFAAKAGRVVYAAYPPSGELRTYGNVVVIAHENGLFSLYAHLSRIAVQVGQEVDQLAPVGQCGSTGRSTGDHLHFEIHTGVMFGTRVNPMEYLASPASE</sequence>
<dbReference type="PANTHER" id="PTHR21666:SF270">
    <property type="entry name" value="MUREIN HYDROLASE ACTIVATOR ENVC"/>
    <property type="match status" value="1"/>
</dbReference>
<gene>
    <name evidence="3" type="ORF">B0X71_20670</name>
</gene>
<keyword evidence="3" id="KW-0614">Plasmid</keyword>
<feature type="transmembrane region" description="Helical" evidence="1">
    <location>
        <begin position="20"/>
        <end position="41"/>
    </location>
</feature>
<dbReference type="EMBL" id="CP019642">
    <property type="protein sequence ID" value="AQQ55589.1"/>
    <property type="molecule type" value="Genomic_DNA"/>
</dbReference>
<evidence type="ECO:0000259" key="2">
    <source>
        <dbReference type="Pfam" id="PF01551"/>
    </source>
</evidence>
<evidence type="ECO:0000313" key="4">
    <source>
        <dbReference type="Proteomes" id="UP000188184"/>
    </source>
</evidence>
<name>A0A1Q2L586_9BACL</name>
<dbReference type="KEGG" id="pmar:B0X71_20670"/>
<feature type="domain" description="M23ase beta-sheet core" evidence="2">
    <location>
        <begin position="247"/>
        <end position="348"/>
    </location>
</feature>
<dbReference type="PANTHER" id="PTHR21666">
    <property type="entry name" value="PEPTIDASE-RELATED"/>
    <property type="match status" value="1"/>
</dbReference>
<evidence type="ECO:0000256" key="1">
    <source>
        <dbReference type="SAM" id="Phobius"/>
    </source>
</evidence>
<dbReference type="CDD" id="cd12797">
    <property type="entry name" value="M23_peptidase"/>
    <property type="match status" value="1"/>
</dbReference>
<dbReference type="AlphaFoldDB" id="A0A1Q2L586"/>
<dbReference type="SUPFAM" id="SSF51261">
    <property type="entry name" value="Duplicated hybrid motif"/>
    <property type="match status" value="1"/>
</dbReference>
<keyword evidence="4" id="KW-1185">Reference proteome</keyword>
<dbReference type="InterPro" id="IPR011055">
    <property type="entry name" value="Dup_hybrid_motif"/>
</dbReference>
<proteinExistence type="predicted"/>
<reference evidence="3 4" key="1">
    <citation type="submission" date="2017-02" db="EMBL/GenBank/DDBJ databases">
        <title>The complete genomic sequence of a novel cold adapted crude oil-degrading bacterium Planococcus qaidamina Y42.</title>
        <authorList>
            <person name="Yang R."/>
        </authorList>
    </citation>
    <scope>NUCLEOTIDE SEQUENCE [LARGE SCALE GENOMIC DNA]</scope>
    <source>
        <strain evidence="3 4">Y42</strain>
        <plasmid evidence="3 4">unnamed2</plasmid>
    </source>
</reference>
<keyword evidence="1" id="KW-1133">Transmembrane helix</keyword>
<dbReference type="Proteomes" id="UP000188184">
    <property type="component" value="Plasmid unnamed2"/>
</dbReference>
<dbReference type="InterPro" id="IPR050570">
    <property type="entry name" value="Cell_wall_metabolism_enzyme"/>
</dbReference>
<dbReference type="Pfam" id="PF01551">
    <property type="entry name" value="Peptidase_M23"/>
    <property type="match status" value="1"/>
</dbReference>
<dbReference type="OrthoDB" id="9813368at2"/>
<accession>A0A1Q2L586</accession>
<dbReference type="Gene3D" id="2.70.70.10">
    <property type="entry name" value="Glucose Permease (Domain IIA)"/>
    <property type="match status" value="1"/>
</dbReference>
<keyword evidence="1" id="KW-0472">Membrane</keyword>
<protein>
    <submittedName>
        <fullName evidence="3">Peptidase M23</fullName>
    </submittedName>
</protein>
<dbReference type="RefSeq" id="WP_077591427.1">
    <property type="nucleotide sequence ID" value="NZ_CP019642.1"/>
</dbReference>
<dbReference type="GO" id="GO:0004222">
    <property type="term" value="F:metalloendopeptidase activity"/>
    <property type="evidence" value="ECO:0007669"/>
    <property type="project" value="TreeGrafter"/>
</dbReference>
<geneLocation type="plasmid" evidence="3 4">
    <name>unnamed2</name>
</geneLocation>